<evidence type="ECO:0000256" key="4">
    <source>
        <dbReference type="SAM" id="MobiDB-lite"/>
    </source>
</evidence>
<evidence type="ECO:0000313" key="6">
    <source>
        <dbReference type="Proteomes" id="UP000030706"/>
    </source>
</evidence>
<dbReference type="Proteomes" id="UP000030706">
    <property type="component" value="Unassembled WGS sequence"/>
</dbReference>
<evidence type="ECO:0000256" key="2">
    <source>
        <dbReference type="ARBA" id="ARBA00022737"/>
    </source>
</evidence>
<feature type="repeat" description="WD" evidence="3">
    <location>
        <begin position="55"/>
        <end position="87"/>
    </location>
</feature>
<feature type="repeat" description="WD" evidence="3">
    <location>
        <begin position="147"/>
        <end position="180"/>
    </location>
</feature>
<keyword evidence="1 3" id="KW-0853">WD repeat</keyword>
<dbReference type="AlphaFoldDB" id="A0A074YDR1"/>
<dbReference type="GeneID" id="40752082"/>
<evidence type="ECO:0000256" key="3">
    <source>
        <dbReference type="PROSITE-ProRule" id="PRU00221"/>
    </source>
</evidence>
<organism evidence="5 6">
    <name type="scientific">Aureobasidium pullulans EXF-150</name>
    <dbReference type="NCBI Taxonomy" id="1043002"/>
    <lineage>
        <taxon>Eukaryota</taxon>
        <taxon>Fungi</taxon>
        <taxon>Dikarya</taxon>
        <taxon>Ascomycota</taxon>
        <taxon>Pezizomycotina</taxon>
        <taxon>Dothideomycetes</taxon>
        <taxon>Dothideomycetidae</taxon>
        <taxon>Dothideales</taxon>
        <taxon>Saccotheciaceae</taxon>
        <taxon>Aureobasidium</taxon>
    </lineage>
</organism>
<dbReference type="OrthoDB" id="25131at2759"/>
<dbReference type="SMART" id="SM00320">
    <property type="entry name" value="WD40"/>
    <property type="match status" value="4"/>
</dbReference>
<dbReference type="PANTHER" id="PTHR22889:SF0">
    <property type="entry name" value="WD REPEAT-CONTAINING PROTEIN 89"/>
    <property type="match status" value="1"/>
</dbReference>
<dbReference type="SUPFAM" id="SSF50978">
    <property type="entry name" value="WD40 repeat-like"/>
    <property type="match status" value="1"/>
</dbReference>
<dbReference type="InterPro" id="IPR036322">
    <property type="entry name" value="WD40_repeat_dom_sf"/>
</dbReference>
<dbReference type="InterPro" id="IPR001680">
    <property type="entry name" value="WD40_rpt"/>
</dbReference>
<name>A0A074YDR1_AURPU</name>
<dbReference type="PROSITE" id="PS50082">
    <property type="entry name" value="WD_REPEATS_2"/>
    <property type="match status" value="2"/>
</dbReference>
<dbReference type="RefSeq" id="XP_029761173.1">
    <property type="nucleotide sequence ID" value="XM_029909776.1"/>
</dbReference>
<dbReference type="Gene3D" id="2.130.10.10">
    <property type="entry name" value="YVTN repeat-like/Quinoprotein amine dehydrogenase"/>
    <property type="match status" value="2"/>
</dbReference>
<sequence>MSPTIAKQLASSGLSLPADTYIYSLARTTSLCAAISSDDSLRYFDPTNLSLVHTVSKAHQSITCLKATSDGKGLVTAGRDGTVRCWDERGKSAGLQMTDPRGAGISALACRDTLIAAGTESTKEGLGDVSVLLWDTRNASKPVQAYVESHNDTVTQVAFHPTQQQTLLSGATDGLVSIFDTTISDEDDALVQVLNHYGAVHCAGFLNAEEVYAVSTDEQLSVYTLSKPTDAEDATLPVTAFGDVREQLKSSYVVDLFPNSPSAYIATGDTSSSRLTLVPLNPSWSFDMSGTMDFPGAHGDEIVRDFLIDNHNQRVITCGEDGQVRLWAQEAQSQPAEADAMEVDGKKKKRKDKKKDRFKPY</sequence>
<dbReference type="HOGENOM" id="CLU_037323_3_1_1"/>
<reference evidence="5 6" key="1">
    <citation type="journal article" date="2014" name="BMC Genomics">
        <title>Genome sequencing of four Aureobasidium pullulans varieties: biotechnological potential, stress tolerance, and description of new species.</title>
        <authorList>
            <person name="Gostin Ar C."/>
            <person name="Ohm R.A."/>
            <person name="Kogej T."/>
            <person name="Sonjak S."/>
            <person name="Turk M."/>
            <person name="Zajc J."/>
            <person name="Zalar P."/>
            <person name="Grube M."/>
            <person name="Sun H."/>
            <person name="Han J."/>
            <person name="Sharma A."/>
            <person name="Chiniquy J."/>
            <person name="Ngan C.Y."/>
            <person name="Lipzen A."/>
            <person name="Barry K."/>
            <person name="Grigoriev I.V."/>
            <person name="Gunde-Cimerman N."/>
        </authorList>
    </citation>
    <scope>NUCLEOTIDE SEQUENCE [LARGE SCALE GENOMIC DNA]</scope>
    <source>
        <strain evidence="5 6">EXF-150</strain>
    </source>
</reference>
<keyword evidence="2" id="KW-0677">Repeat</keyword>
<dbReference type="Pfam" id="PF00400">
    <property type="entry name" value="WD40"/>
    <property type="match status" value="3"/>
</dbReference>
<feature type="region of interest" description="Disordered" evidence="4">
    <location>
        <begin position="330"/>
        <end position="361"/>
    </location>
</feature>
<dbReference type="EMBL" id="KL584981">
    <property type="protein sequence ID" value="KEQ84986.1"/>
    <property type="molecule type" value="Genomic_DNA"/>
</dbReference>
<evidence type="ECO:0000313" key="5">
    <source>
        <dbReference type="EMBL" id="KEQ84986.1"/>
    </source>
</evidence>
<accession>A0A074YDR1</accession>
<dbReference type="PANTHER" id="PTHR22889">
    <property type="entry name" value="WD REPEAT-CONTAINING PROTEIN 89"/>
    <property type="match status" value="1"/>
</dbReference>
<gene>
    <name evidence="5" type="ORF">M438DRAFT_405313</name>
</gene>
<evidence type="ECO:0000256" key="1">
    <source>
        <dbReference type="ARBA" id="ARBA00022574"/>
    </source>
</evidence>
<dbReference type="PROSITE" id="PS50294">
    <property type="entry name" value="WD_REPEATS_REGION"/>
    <property type="match status" value="2"/>
</dbReference>
<dbReference type="InterPro" id="IPR015943">
    <property type="entry name" value="WD40/YVTN_repeat-like_dom_sf"/>
</dbReference>
<dbReference type="InterPro" id="IPR039328">
    <property type="entry name" value="WDR89"/>
</dbReference>
<protein>
    <submittedName>
        <fullName evidence="5">WD40 repeat-like protein</fullName>
    </submittedName>
</protein>
<proteinExistence type="predicted"/>
<keyword evidence="6" id="KW-1185">Reference proteome</keyword>
<dbReference type="STRING" id="1043002.A0A074YDR1"/>
<feature type="compositionally biased region" description="Basic residues" evidence="4">
    <location>
        <begin position="346"/>
        <end position="361"/>
    </location>
</feature>